<organism evidence="1 2">
    <name type="scientific">Cajanus cajan</name>
    <name type="common">Pigeon pea</name>
    <name type="synonym">Cajanus indicus</name>
    <dbReference type="NCBI Taxonomy" id="3821"/>
    <lineage>
        <taxon>Eukaryota</taxon>
        <taxon>Viridiplantae</taxon>
        <taxon>Streptophyta</taxon>
        <taxon>Embryophyta</taxon>
        <taxon>Tracheophyta</taxon>
        <taxon>Spermatophyta</taxon>
        <taxon>Magnoliopsida</taxon>
        <taxon>eudicotyledons</taxon>
        <taxon>Gunneridae</taxon>
        <taxon>Pentapetalae</taxon>
        <taxon>rosids</taxon>
        <taxon>fabids</taxon>
        <taxon>Fabales</taxon>
        <taxon>Fabaceae</taxon>
        <taxon>Papilionoideae</taxon>
        <taxon>50 kb inversion clade</taxon>
        <taxon>NPAAA clade</taxon>
        <taxon>indigoferoid/millettioid clade</taxon>
        <taxon>Phaseoleae</taxon>
        <taxon>Cajanus</taxon>
    </lineage>
</organism>
<gene>
    <name evidence="1" type="ORF">KK1_048575</name>
</gene>
<accession>A0A151QLT3</accession>
<name>A0A151QLT3_CAJCA</name>
<dbReference type="EMBL" id="KQ486207">
    <property type="protein sequence ID" value="KYP31259.1"/>
    <property type="molecule type" value="Genomic_DNA"/>
</dbReference>
<dbReference type="AlphaFoldDB" id="A0A151QLT3"/>
<dbReference type="Gramene" id="C.cajan_46053.t">
    <property type="protein sequence ID" value="C.cajan_46053.t.cds1"/>
    <property type="gene ID" value="C.cajan_46053"/>
</dbReference>
<evidence type="ECO:0000313" key="2">
    <source>
        <dbReference type="Proteomes" id="UP000075243"/>
    </source>
</evidence>
<reference evidence="1" key="1">
    <citation type="journal article" date="2012" name="Nat. Biotechnol.">
        <title>Draft genome sequence of pigeonpea (Cajanus cajan), an orphan legume crop of resource-poor farmers.</title>
        <authorList>
            <person name="Varshney R.K."/>
            <person name="Chen W."/>
            <person name="Li Y."/>
            <person name="Bharti A.K."/>
            <person name="Saxena R.K."/>
            <person name="Schlueter J.A."/>
            <person name="Donoghue M.T."/>
            <person name="Azam S."/>
            <person name="Fan G."/>
            <person name="Whaley A.M."/>
            <person name="Farmer A.D."/>
            <person name="Sheridan J."/>
            <person name="Iwata A."/>
            <person name="Tuteja R."/>
            <person name="Penmetsa R.V."/>
            <person name="Wu W."/>
            <person name="Upadhyaya H.D."/>
            <person name="Yang S.P."/>
            <person name="Shah T."/>
            <person name="Saxena K.B."/>
            <person name="Michael T."/>
            <person name="McCombie W.R."/>
            <person name="Yang B."/>
            <person name="Zhang G."/>
            <person name="Yang H."/>
            <person name="Wang J."/>
            <person name="Spillane C."/>
            <person name="Cook D.R."/>
            <person name="May G.D."/>
            <person name="Xu X."/>
            <person name="Jackson S.A."/>
        </authorList>
    </citation>
    <scope>NUCLEOTIDE SEQUENCE [LARGE SCALE GENOMIC DNA]</scope>
</reference>
<proteinExistence type="predicted"/>
<keyword evidence="2" id="KW-1185">Reference proteome</keyword>
<evidence type="ECO:0000313" key="1">
    <source>
        <dbReference type="EMBL" id="KYP31259.1"/>
    </source>
</evidence>
<protein>
    <submittedName>
        <fullName evidence="1">Uncharacterized protein</fullName>
    </submittedName>
</protein>
<dbReference type="Proteomes" id="UP000075243">
    <property type="component" value="Unassembled WGS sequence"/>
</dbReference>
<sequence>MLLLSLSEDDTMTCTLNRKGTYTIKSAYYHLMESITSNDHLKTLRNWTKLWKLRIRRKMKIFT</sequence>